<dbReference type="AlphaFoldDB" id="A0A5C6U7Q9"/>
<evidence type="ECO:0008006" key="5">
    <source>
        <dbReference type="Google" id="ProtNLM"/>
    </source>
</evidence>
<organism evidence="3 4">
    <name type="scientific">Flavisphingopyxis soli</name>
    <dbReference type="NCBI Taxonomy" id="2601267"/>
    <lineage>
        <taxon>Bacteria</taxon>
        <taxon>Pseudomonadati</taxon>
        <taxon>Pseudomonadota</taxon>
        <taxon>Alphaproteobacteria</taxon>
        <taxon>Sphingomonadales</taxon>
        <taxon>Sphingopyxidaceae</taxon>
        <taxon>Flavisphingopyxis</taxon>
    </lineage>
</organism>
<sequence>MTYTSKFTKIALGTAAAGMMATAAVPAQAADRYDRRGDGIGVGEIIAGVAILGGLAAILSSGNRDRDYRGGTNGYDDPYYNNGYNDGYDQQSYGGSRAAVQQCVAATQNEARRYGQGRVRITDITDIDRNRGGYTINGRLQVQDYNRGYGNRYDSRYDNRYDRRSRVDNGSFRCKVRNGRVVDVDIRGIR</sequence>
<evidence type="ECO:0000256" key="2">
    <source>
        <dbReference type="SAM" id="SignalP"/>
    </source>
</evidence>
<feature type="transmembrane region" description="Helical" evidence="1">
    <location>
        <begin position="39"/>
        <end position="59"/>
    </location>
</feature>
<accession>A0A5C6U7Q9</accession>
<proteinExistence type="predicted"/>
<evidence type="ECO:0000256" key="1">
    <source>
        <dbReference type="SAM" id="Phobius"/>
    </source>
</evidence>
<keyword evidence="2" id="KW-0732">Signal</keyword>
<feature type="chain" id="PRO_5023131550" description="17 kDa surface antigen" evidence="2">
    <location>
        <begin position="30"/>
        <end position="190"/>
    </location>
</feature>
<dbReference type="RefSeq" id="WP_147123715.1">
    <property type="nucleotide sequence ID" value="NZ_VOPY01000004.1"/>
</dbReference>
<dbReference type="EMBL" id="VOPY01000004">
    <property type="protein sequence ID" value="TXC67755.1"/>
    <property type="molecule type" value="Genomic_DNA"/>
</dbReference>
<evidence type="ECO:0000313" key="4">
    <source>
        <dbReference type="Proteomes" id="UP000321129"/>
    </source>
</evidence>
<dbReference type="Proteomes" id="UP000321129">
    <property type="component" value="Unassembled WGS sequence"/>
</dbReference>
<name>A0A5C6U7Q9_9SPHN</name>
<comment type="caution">
    <text evidence="3">The sequence shown here is derived from an EMBL/GenBank/DDBJ whole genome shotgun (WGS) entry which is preliminary data.</text>
</comment>
<evidence type="ECO:0000313" key="3">
    <source>
        <dbReference type="EMBL" id="TXC67755.1"/>
    </source>
</evidence>
<keyword evidence="1" id="KW-0812">Transmembrane</keyword>
<keyword evidence="1" id="KW-1133">Transmembrane helix</keyword>
<gene>
    <name evidence="3" type="ORF">FSZ31_12320</name>
</gene>
<protein>
    <recommendedName>
        <fullName evidence="5">17 kDa surface antigen</fullName>
    </recommendedName>
</protein>
<reference evidence="3 4" key="1">
    <citation type="submission" date="2019-08" db="EMBL/GenBank/DDBJ databases">
        <title>Sphingorhabdus soil sp. nov., isolated from arctic soil.</title>
        <authorList>
            <person name="Liu Y."/>
        </authorList>
    </citation>
    <scope>NUCLEOTIDE SEQUENCE [LARGE SCALE GENOMIC DNA]</scope>
    <source>
        <strain evidence="3 4">D-2Q-5-6</strain>
    </source>
</reference>
<keyword evidence="4" id="KW-1185">Reference proteome</keyword>
<feature type="signal peptide" evidence="2">
    <location>
        <begin position="1"/>
        <end position="29"/>
    </location>
</feature>
<dbReference type="OrthoDB" id="7452714at2"/>
<keyword evidence="1" id="KW-0472">Membrane</keyword>